<keyword evidence="10" id="KW-1185">Reference proteome</keyword>
<comment type="caution">
    <text evidence="9">The sequence shown here is derived from an EMBL/GenBank/DDBJ whole genome shotgun (WGS) entry which is preliminary data.</text>
</comment>
<dbReference type="Proteomes" id="UP001347796">
    <property type="component" value="Unassembled WGS sequence"/>
</dbReference>
<dbReference type="GO" id="GO:0015254">
    <property type="term" value="F:glycerol channel activity"/>
    <property type="evidence" value="ECO:0007669"/>
    <property type="project" value="TreeGrafter"/>
</dbReference>
<feature type="transmembrane region" description="Helical" evidence="8">
    <location>
        <begin position="97"/>
        <end position="116"/>
    </location>
</feature>
<comment type="subcellular location">
    <subcellularLocation>
        <location evidence="1">Membrane</location>
        <topology evidence="1">Multi-pass membrane protein</topology>
    </subcellularLocation>
</comment>
<dbReference type="PANTHER" id="PTHR43829:SF9">
    <property type="entry name" value="AQUAPORIN-9"/>
    <property type="match status" value="1"/>
</dbReference>
<dbReference type="NCBIfam" id="TIGR00861">
    <property type="entry name" value="MIP"/>
    <property type="match status" value="1"/>
</dbReference>
<feature type="transmembrane region" description="Helical" evidence="8">
    <location>
        <begin position="64"/>
        <end position="90"/>
    </location>
</feature>
<evidence type="ECO:0000256" key="8">
    <source>
        <dbReference type="SAM" id="Phobius"/>
    </source>
</evidence>
<sequence length="311" mass="33693">MPILDRFSKTFRLSNELSKEMLAEFYGTFILVSFAVAASAQYVFTDLSSYLTVNFANGMGLVLAIYAAGGVSGASLNPAASIALCLHGFIPWYKYPFYTIAEIAGAFAASAVQYGINYDMLNAYDGGNRTTYGPTATAAVFSTFPNPEVSNLNCFFDQVFGTFVLVICIFAILDKRNSMPIDKGLIPLSMGGIVFAIGTCWAGNCGYAINPARDLGPRLFTAVAGWGLEPFSFRNYGWFWIPIVGPMVGATIGYFVYQLCIEIHWAPEPESTDVVVSANGTKEKPVELTGVDNIAFISSKGRISDILRSDI</sequence>
<reference evidence="9 10" key="1">
    <citation type="submission" date="2024-01" db="EMBL/GenBank/DDBJ databases">
        <title>The genome of the rayed Mediterranean limpet Patella caerulea (Linnaeus, 1758).</title>
        <authorList>
            <person name="Anh-Thu Weber A."/>
            <person name="Halstead-Nussloch G."/>
        </authorList>
    </citation>
    <scope>NUCLEOTIDE SEQUENCE [LARGE SCALE GENOMIC DNA]</scope>
    <source>
        <strain evidence="9">AATW-2023a</strain>
        <tissue evidence="9">Whole specimen</tissue>
    </source>
</reference>
<evidence type="ECO:0000313" key="10">
    <source>
        <dbReference type="Proteomes" id="UP001347796"/>
    </source>
</evidence>
<feature type="transmembrane region" description="Helical" evidence="8">
    <location>
        <begin position="21"/>
        <end position="44"/>
    </location>
</feature>
<organism evidence="9 10">
    <name type="scientific">Patella caerulea</name>
    <name type="common">Rayed Mediterranean limpet</name>
    <dbReference type="NCBI Taxonomy" id="87958"/>
    <lineage>
        <taxon>Eukaryota</taxon>
        <taxon>Metazoa</taxon>
        <taxon>Spiralia</taxon>
        <taxon>Lophotrochozoa</taxon>
        <taxon>Mollusca</taxon>
        <taxon>Gastropoda</taxon>
        <taxon>Patellogastropoda</taxon>
        <taxon>Patelloidea</taxon>
        <taxon>Patellidae</taxon>
        <taxon>Patella</taxon>
    </lineage>
</organism>
<feature type="transmembrane region" description="Helical" evidence="8">
    <location>
        <begin position="237"/>
        <end position="257"/>
    </location>
</feature>
<name>A0AAN8JLA5_PATCE</name>
<dbReference type="GO" id="GO:0015250">
    <property type="term" value="F:water channel activity"/>
    <property type="evidence" value="ECO:0007669"/>
    <property type="project" value="TreeGrafter"/>
</dbReference>
<evidence type="ECO:0000256" key="3">
    <source>
        <dbReference type="ARBA" id="ARBA00022448"/>
    </source>
</evidence>
<dbReference type="PANTHER" id="PTHR43829">
    <property type="entry name" value="AQUAPORIN OR AQUAGLYCEROPORIN RELATED"/>
    <property type="match status" value="1"/>
</dbReference>
<evidence type="ECO:0000256" key="1">
    <source>
        <dbReference type="ARBA" id="ARBA00004141"/>
    </source>
</evidence>
<dbReference type="CDD" id="cd00333">
    <property type="entry name" value="MIP"/>
    <property type="match status" value="1"/>
</dbReference>
<keyword evidence="5 8" id="KW-1133">Transmembrane helix</keyword>
<keyword evidence="4 7" id="KW-0812">Transmembrane</keyword>
<dbReference type="InterPro" id="IPR050363">
    <property type="entry name" value="MIP/Aquaporin"/>
</dbReference>
<feature type="transmembrane region" description="Helical" evidence="8">
    <location>
        <begin position="185"/>
        <end position="209"/>
    </location>
</feature>
<evidence type="ECO:0000256" key="4">
    <source>
        <dbReference type="ARBA" id="ARBA00022692"/>
    </source>
</evidence>
<keyword evidence="6 8" id="KW-0472">Membrane</keyword>
<dbReference type="AlphaFoldDB" id="A0AAN8JLA5"/>
<protein>
    <submittedName>
        <fullName evidence="9">Uncharacterized protein</fullName>
    </submittedName>
</protein>
<dbReference type="EMBL" id="JAZGQO010000008">
    <property type="protein sequence ID" value="KAK6178795.1"/>
    <property type="molecule type" value="Genomic_DNA"/>
</dbReference>
<evidence type="ECO:0000256" key="5">
    <source>
        <dbReference type="ARBA" id="ARBA00022989"/>
    </source>
</evidence>
<comment type="similarity">
    <text evidence="2 7">Belongs to the MIP/aquaporin (TC 1.A.8) family.</text>
</comment>
<dbReference type="GO" id="GO:0016323">
    <property type="term" value="C:basolateral plasma membrane"/>
    <property type="evidence" value="ECO:0007669"/>
    <property type="project" value="TreeGrafter"/>
</dbReference>
<accession>A0AAN8JLA5</accession>
<dbReference type="Pfam" id="PF00230">
    <property type="entry name" value="MIP"/>
    <property type="match status" value="1"/>
</dbReference>
<proteinExistence type="inferred from homology"/>
<feature type="transmembrane region" description="Helical" evidence="8">
    <location>
        <begin position="155"/>
        <end position="173"/>
    </location>
</feature>
<keyword evidence="3 7" id="KW-0813">Transport</keyword>
<evidence type="ECO:0000313" key="9">
    <source>
        <dbReference type="EMBL" id="KAK6178795.1"/>
    </source>
</evidence>
<dbReference type="Gene3D" id="1.20.1080.10">
    <property type="entry name" value="Glycerol uptake facilitator protein"/>
    <property type="match status" value="1"/>
</dbReference>
<gene>
    <name evidence="9" type="ORF">SNE40_011301</name>
</gene>
<evidence type="ECO:0000256" key="2">
    <source>
        <dbReference type="ARBA" id="ARBA00006175"/>
    </source>
</evidence>
<dbReference type="PRINTS" id="PR00783">
    <property type="entry name" value="MINTRINSICP"/>
</dbReference>
<evidence type="ECO:0000256" key="7">
    <source>
        <dbReference type="RuleBase" id="RU000477"/>
    </source>
</evidence>
<dbReference type="InterPro" id="IPR023271">
    <property type="entry name" value="Aquaporin-like"/>
</dbReference>
<dbReference type="InterPro" id="IPR000425">
    <property type="entry name" value="MIP"/>
</dbReference>
<dbReference type="SUPFAM" id="SSF81338">
    <property type="entry name" value="Aquaporin-like"/>
    <property type="match status" value="1"/>
</dbReference>
<evidence type="ECO:0000256" key="6">
    <source>
        <dbReference type="ARBA" id="ARBA00023136"/>
    </source>
</evidence>